<protein>
    <recommendedName>
        <fullName evidence="2">Reverse transcriptase Ty1/copia-type domain-containing protein</fullName>
    </recommendedName>
</protein>
<dbReference type="AlphaFoldDB" id="A0A5N6LTS3"/>
<comment type="caution">
    <text evidence="3">The sequence shown here is derived from an EMBL/GenBank/DDBJ whole genome shotgun (WGS) entry which is preliminary data.</text>
</comment>
<dbReference type="OrthoDB" id="543212at2759"/>
<name>A0A5N6LTS3_9ASTR</name>
<dbReference type="Gene3D" id="3.10.10.10">
    <property type="entry name" value="HIV Type 1 Reverse Transcriptase, subunit A, domain 1"/>
    <property type="match status" value="1"/>
</dbReference>
<dbReference type="PANTHER" id="PTHR11439">
    <property type="entry name" value="GAG-POL-RELATED RETROTRANSPOSON"/>
    <property type="match status" value="1"/>
</dbReference>
<feature type="domain" description="Reverse transcriptase Ty1/copia-type" evidence="2">
    <location>
        <begin position="126"/>
        <end position="369"/>
    </location>
</feature>
<evidence type="ECO:0000256" key="1">
    <source>
        <dbReference type="SAM" id="MobiDB-lite"/>
    </source>
</evidence>
<evidence type="ECO:0000313" key="4">
    <source>
        <dbReference type="Proteomes" id="UP000326396"/>
    </source>
</evidence>
<dbReference type="Pfam" id="PF07727">
    <property type="entry name" value="RVT_2"/>
    <property type="match status" value="1"/>
</dbReference>
<dbReference type="InterPro" id="IPR043128">
    <property type="entry name" value="Rev_trsase/Diguanyl_cyclase"/>
</dbReference>
<dbReference type="InterPro" id="IPR013103">
    <property type="entry name" value="RVT_2"/>
</dbReference>
<sequence length="611" mass="68883">MEAWTEFSIQENPGETAGPSNVEQASSDSPATSDEESEWSSPETTVKERGPILPRIPTDQDGAHDPTIATDEVQDDTPVRNLRPLSELYEIELMLSDSEPTNYSEAKSSKEWQEAMKAEIASIEKNQTWTLTDLPEGCKAVGLKWVFKTKKSAEGKVLKHKARLVAKGYVQQYGVDYEEVFAPVARMETVRLLLAIAAQQGWFVHHLDVKTAFLHGELKEQVFVSQPEGFERKGAEGKVYKLSKALYGLKQAPRAWNMKLDSVLKVLGFVKCKQEPAVYKRGHKKKIIIMGVYVDDLFLTGESEEEIKKVKGQLEESFEMSDLGLLNYYLGIEVKQDESGITICQKGYAQKILKETSMKDCNPTSFPMEPGLKLSKEDDSPNVDPTQFRKWIGCLQYLTHTRPDLSYSVGYVSRFMQSPKETHKQALKQILRYVKGSTNLGLWYERKGNKTLYGYSDSSYSIDKDDGRSTSGLVFYYDGAPVAWNSQKQGTVALSSCEAEFMAATSAACQAIWLQRLLAEILGEKEEKVTIKVDNQSALALMRNPVFHGRSKHIDTRYHFIRECVEDGRIDVKHVSGTEQKADILTKALPRLKHEEMKKKLGLKEITSLRG</sequence>
<proteinExistence type="predicted"/>
<dbReference type="InterPro" id="IPR043502">
    <property type="entry name" value="DNA/RNA_pol_sf"/>
</dbReference>
<dbReference type="PANTHER" id="PTHR11439:SF515">
    <property type="entry name" value="GAG-POL POLYPROTEIN"/>
    <property type="match status" value="1"/>
</dbReference>
<reference evidence="3 4" key="1">
    <citation type="submission" date="2019-05" db="EMBL/GenBank/DDBJ databases">
        <title>Mikania micrantha, genome provides insights into the molecular mechanism of rapid growth.</title>
        <authorList>
            <person name="Liu B."/>
        </authorList>
    </citation>
    <scope>NUCLEOTIDE SEQUENCE [LARGE SCALE GENOMIC DNA]</scope>
    <source>
        <strain evidence="3">NLD-2019</strain>
        <tissue evidence="3">Leaf</tissue>
    </source>
</reference>
<feature type="compositionally biased region" description="Polar residues" evidence="1">
    <location>
        <begin position="7"/>
        <end position="32"/>
    </location>
</feature>
<organism evidence="3 4">
    <name type="scientific">Mikania micrantha</name>
    <name type="common">bitter vine</name>
    <dbReference type="NCBI Taxonomy" id="192012"/>
    <lineage>
        <taxon>Eukaryota</taxon>
        <taxon>Viridiplantae</taxon>
        <taxon>Streptophyta</taxon>
        <taxon>Embryophyta</taxon>
        <taxon>Tracheophyta</taxon>
        <taxon>Spermatophyta</taxon>
        <taxon>Magnoliopsida</taxon>
        <taxon>eudicotyledons</taxon>
        <taxon>Gunneridae</taxon>
        <taxon>Pentapetalae</taxon>
        <taxon>asterids</taxon>
        <taxon>campanulids</taxon>
        <taxon>Asterales</taxon>
        <taxon>Asteraceae</taxon>
        <taxon>Asteroideae</taxon>
        <taxon>Heliantheae alliance</taxon>
        <taxon>Eupatorieae</taxon>
        <taxon>Mikania</taxon>
    </lineage>
</organism>
<accession>A0A5N6LTS3</accession>
<dbReference type="CDD" id="cd09272">
    <property type="entry name" value="RNase_HI_RT_Ty1"/>
    <property type="match status" value="1"/>
</dbReference>
<evidence type="ECO:0000259" key="2">
    <source>
        <dbReference type="Pfam" id="PF07727"/>
    </source>
</evidence>
<dbReference type="SUPFAM" id="SSF56672">
    <property type="entry name" value="DNA/RNA polymerases"/>
    <property type="match status" value="1"/>
</dbReference>
<keyword evidence="4" id="KW-1185">Reference proteome</keyword>
<evidence type="ECO:0000313" key="3">
    <source>
        <dbReference type="EMBL" id="KAD2804715.1"/>
    </source>
</evidence>
<dbReference type="Proteomes" id="UP000326396">
    <property type="component" value="Linkage Group LG8"/>
</dbReference>
<dbReference type="Gene3D" id="3.30.70.270">
    <property type="match status" value="1"/>
</dbReference>
<gene>
    <name evidence="3" type="ORF">E3N88_38092</name>
</gene>
<dbReference type="EMBL" id="SZYD01000018">
    <property type="protein sequence ID" value="KAD2804715.1"/>
    <property type="molecule type" value="Genomic_DNA"/>
</dbReference>
<feature type="region of interest" description="Disordered" evidence="1">
    <location>
        <begin position="1"/>
        <end position="81"/>
    </location>
</feature>